<name>A0AA40ALA2_9PEZI</name>
<dbReference type="SMART" id="SM00248">
    <property type="entry name" value="ANK"/>
    <property type="match status" value="10"/>
</dbReference>
<dbReference type="InterPro" id="IPR002110">
    <property type="entry name" value="Ankyrin_rpt"/>
</dbReference>
<dbReference type="Pfam" id="PF00023">
    <property type="entry name" value="Ank"/>
    <property type="match status" value="1"/>
</dbReference>
<evidence type="ECO:0000256" key="4">
    <source>
        <dbReference type="SAM" id="MobiDB-lite"/>
    </source>
</evidence>
<reference evidence="5" key="1">
    <citation type="submission" date="2023-06" db="EMBL/GenBank/DDBJ databases">
        <title>Genome-scale phylogeny and comparative genomics of the fungal order Sordariales.</title>
        <authorList>
            <consortium name="Lawrence Berkeley National Laboratory"/>
            <person name="Hensen N."/>
            <person name="Bonometti L."/>
            <person name="Westerberg I."/>
            <person name="Brannstrom I.O."/>
            <person name="Guillou S."/>
            <person name="Cros-Aarteil S."/>
            <person name="Calhoun S."/>
            <person name="Haridas S."/>
            <person name="Kuo A."/>
            <person name="Mondo S."/>
            <person name="Pangilinan J."/>
            <person name="Riley R."/>
            <person name="LaButti K."/>
            <person name="Andreopoulos B."/>
            <person name="Lipzen A."/>
            <person name="Chen C."/>
            <person name="Yanf M."/>
            <person name="Daum C."/>
            <person name="Ng V."/>
            <person name="Clum A."/>
            <person name="Steindorff A."/>
            <person name="Ohm R."/>
            <person name="Martin F."/>
            <person name="Silar P."/>
            <person name="Natvig D."/>
            <person name="Lalanne C."/>
            <person name="Gautier V."/>
            <person name="Ament-velasquez S.L."/>
            <person name="Kruys A."/>
            <person name="Hutchinson M.I."/>
            <person name="Powell A.J."/>
            <person name="Barry K."/>
            <person name="Miller A.N."/>
            <person name="Grigoriev I.V."/>
            <person name="Debuchy R."/>
            <person name="Gladieux P."/>
            <person name="Thoren M.H."/>
            <person name="Johannesson H."/>
        </authorList>
    </citation>
    <scope>NUCLEOTIDE SEQUENCE</scope>
    <source>
        <strain evidence="5">SMH2392-1A</strain>
    </source>
</reference>
<dbReference type="Gene3D" id="1.25.40.20">
    <property type="entry name" value="Ankyrin repeat-containing domain"/>
    <property type="match status" value="5"/>
</dbReference>
<dbReference type="PANTHER" id="PTHR24123:SF33">
    <property type="entry name" value="PROTEIN HOS4"/>
    <property type="match status" value="1"/>
</dbReference>
<dbReference type="InterPro" id="IPR036770">
    <property type="entry name" value="Ankyrin_rpt-contain_sf"/>
</dbReference>
<feature type="repeat" description="ANK" evidence="3">
    <location>
        <begin position="210"/>
        <end position="242"/>
    </location>
</feature>
<dbReference type="SUPFAM" id="SSF48403">
    <property type="entry name" value="Ankyrin repeat"/>
    <property type="match status" value="3"/>
</dbReference>
<evidence type="ECO:0000256" key="1">
    <source>
        <dbReference type="ARBA" id="ARBA00022737"/>
    </source>
</evidence>
<dbReference type="Proteomes" id="UP001172101">
    <property type="component" value="Unassembled WGS sequence"/>
</dbReference>
<keyword evidence="2 3" id="KW-0040">ANK repeat</keyword>
<sequence>MALSPPIAGMPTELIVFVLENLDRLRDLSSLARTNRKLHSTVNPLLYERAVSQGDAWPLAWAAHCGVVGTLRMALAAGADPHHQFMDGLAIDEWKRSNTAARQADAKDEENELWETDNEGESNLEWSPEAETEDSTHPTTIDLFDPPNDADPPGMWVPFFTDSDQDSDISMDEVMEEGESTESSDAASSTLDEHDHSRFSDPYMPSVVLRRFNPLHLAARGGHNDIIEVLLDHGAPINCFSECFCECTRLYGLLNAAECPQTDDFPPSWSALHVAICHSRSDTAKLLLSRGASYMMEQPTDYAETPYLDHNATALHHAAAHGLADLVEYLLDKGIQAVVDVRDDKTLTPFYHAYAGRRWDSTVPLLLELGANINVDTKLFLPYSTITPLGEACRMGNFEDADRLIDLGADVTRGYVATSSGRGLSPLHMISMPSAQHVGDIAVPRVFEEEGGGARRMRTIEKLIAKGAVVSAKDCSGDTPLIAAAQHQNVPALKALIKAGADIQQRNAVGRNALMQAIMGPPMPVTGVQYKTEALGQTLRELLNGGARLEEIDSEGNTVLHLVFKRGDKFHFRQVEALRLLLNKPGACLLFQARNMDKQTPLLLAFKARNLEACETLVRRGCLRGALEREELLSMFEEAIVNIGEPDSLDFVLDLDVDGHLTSDPSVFSTLITKGGFFALHAAKIISQRGLPRLSPGDTTRLLSKAIRLGELCLAYALIDHGADVNAQNEDGHTPLAILIKNVFLQRMISMKTSGAHQFLQALLDRGADHHLQFASGSPERILNRVIALELEDALSMMLEKRPLSGDAQAANGFYLHGAVTIVAGQRPSASSEKIIDILLSSGPDLGEVNNDGDTPLYHRFIKALAGPDVEINRQNNEGRSIADYLEELMLPRDGGPGQTTFLTRRIQLVDVEGGKALKFLPRPHKRVRPSSVFGARSSTEDVAIGTSTTLESEAGNRVSRRSGSHTDPKCPVPPLGSTEEKPYLSAEPDPSRGHGTLSTQSTVLFTPAQDSFDAIERGLGALRHEKKAEDTRQRLFSISGRSRCLGIVIAVSGIFGWPALPVLRKNADGAVVPIFQLPSDSTHTTWRMCRNSSRGYANVNIIQVIVQLPCHRHQIEGSDNDSEYQQHQLCILGDAKAAANCDEIGVPGIGGPEILSRRRHKLDRLARPEILGRPQMPIRYAQHLKE</sequence>
<feature type="compositionally biased region" description="Acidic residues" evidence="4">
    <location>
        <begin position="107"/>
        <end position="133"/>
    </location>
</feature>
<comment type="caution">
    <text evidence="5">The sequence shown here is derived from an EMBL/GenBank/DDBJ whole genome shotgun (WGS) entry which is preliminary data.</text>
</comment>
<feature type="repeat" description="ANK" evidence="3">
    <location>
        <begin position="476"/>
        <end position="508"/>
    </location>
</feature>
<accession>A0AA40ALA2</accession>
<dbReference type="Pfam" id="PF12796">
    <property type="entry name" value="Ank_2"/>
    <property type="match status" value="2"/>
</dbReference>
<evidence type="ECO:0000313" key="5">
    <source>
        <dbReference type="EMBL" id="KAK0717855.1"/>
    </source>
</evidence>
<evidence type="ECO:0000256" key="2">
    <source>
        <dbReference type="ARBA" id="ARBA00023043"/>
    </source>
</evidence>
<evidence type="ECO:0000313" key="6">
    <source>
        <dbReference type="Proteomes" id="UP001172101"/>
    </source>
</evidence>
<keyword evidence="1" id="KW-0677">Repeat</keyword>
<feature type="region of interest" description="Disordered" evidence="4">
    <location>
        <begin position="928"/>
        <end position="999"/>
    </location>
</feature>
<dbReference type="PROSITE" id="PS50297">
    <property type="entry name" value="ANK_REP_REGION"/>
    <property type="match status" value="3"/>
</dbReference>
<evidence type="ECO:0000256" key="3">
    <source>
        <dbReference type="PROSITE-ProRule" id="PRU00023"/>
    </source>
</evidence>
<proteinExistence type="predicted"/>
<organism evidence="5 6">
    <name type="scientific">Lasiosphaeria miniovina</name>
    <dbReference type="NCBI Taxonomy" id="1954250"/>
    <lineage>
        <taxon>Eukaryota</taxon>
        <taxon>Fungi</taxon>
        <taxon>Dikarya</taxon>
        <taxon>Ascomycota</taxon>
        <taxon>Pezizomycotina</taxon>
        <taxon>Sordariomycetes</taxon>
        <taxon>Sordariomycetidae</taxon>
        <taxon>Sordariales</taxon>
        <taxon>Lasiosphaeriaceae</taxon>
        <taxon>Lasiosphaeria</taxon>
    </lineage>
</organism>
<dbReference type="PANTHER" id="PTHR24123">
    <property type="entry name" value="ANKYRIN REPEAT-CONTAINING"/>
    <property type="match status" value="1"/>
</dbReference>
<dbReference type="RefSeq" id="XP_060296648.1">
    <property type="nucleotide sequence ID" value="XM_060439938.1"/>
</dbReference>
<gene>
    <name evidence="5" type="ORF">B0T26DRAFT_676099</name>
</gene>
<dbReference type="PROSITE" id="PS50088">
    <property type="entry name" value="ANK_REPEAT"/>
    <property type="match status" value="3"/>
</dbReference>
<dbReference type="GeneID" id="85323208"/>
<feature type="region of interest" description="Disordered" evidence="4">
    <location>
        <begin position="100"/>
        <end position="198"/>
    </location>
</feature>
<feature type="repeat" description="ANK" evidence="3">
    <location>
        <begin position="310"/>
        <end position="334"/>
    </location>
</feature>
<dbReference type="EMBL" id="JAUIRO010000004">
    <property type="protein sequence ID" value="KAK0717855.1"/>
    <property type="molecule type" value="Genomic_DNA"/>
</dbReference>
<dbReference type="InterPro" id="IPR051165">
    <property type="entry name" value="Multifunctional_ANK_Repeat"/>
</dbReference>
<keyword evidence="6" id="KW-1185">Reference proteome</keyword>
<protein>
    <submittedName>
        <fullName evidence="5">Uncharacterized protein</fullName>
    </submittedName>
</protein>
<dbReference type="AlphaFoldDB" id="A0AA40ALA2"/>
<feature type="compositionally biased region" description="Acidic residues" evidence="4">
    <location>
        <begin position="163"/>
        <end position="182"/>
    </location>
</feature>